<dbReference type="AlphaFoldDB" id="A0A1C4EQ03"/>
<dbReference type="OrthoDB" id="680787at2"/>
<evidence type="ECO:0000313" key="1">
    <source>
        <dbReference type="EMBL" id="SCC45657.1"/>
    </source>
</evidence>
<dbReference type="RefSeq" id="WP_089713111.1">
    <property type="nucleotide sequence ID" value="NZ_FMAR01000009.1"/>
</dbReference>
<organism evidence="1 2">
    <name type="scientific">Chitinophaga costaii</name>
    <dbReference type="NCBI Taxonomy" id="1335309"/>
    <lineage>
        <taxon>Bacteria</taxon>
        <taxon>Pseudomonadati</taxon>
        <taxon>Bacteroidota</taxon>
        <taxon>Chitinophagia</taxon>
        <taxon>Chitinophagales</taxon>
        <taxon>Chitinophagaceae</taxon>
        <taxon>Chitinophaga</taxon>
    </lineage>
</organism>
<dbReference type="STRING" id="1335309.GA0116948_109104"/>
<sequence>MKKEEVPSEVMYNHIRLWQQRGQSQKTYCQQAGIAYHVFHYWYHKYRHGQPTGNSFIQLSTSTVASSAFAECYLSNGVCIVLHQPVHADYIKTLAG</sequence>
<dbReference type="EMBL" id="FMAR01000009">
    <property type="protein sequence ID" value="SCC45657.1"/>
    <property type="molecule type" value="Genomic_DNA"/>
</dbReference>
<keyword evidence="2" id="KW-1185">Reference proteome</keyword>
<protein>
    <submittedName>
        <fullName evidence="1">Uncharacterized protein</fullName>
    </submittedName>
</protein>
<dbReference type="Proteomes" id="UP000242818">
    <property type="component" value="Unassembled WGS sequence"/>
</dbReference>
<dbReference type="NCBIfam" id="NF047593">
    <property type="entry name" value="IS66_ISAeme5_TnpA"/>
    <property type="match status" value="1"/>
</dbReference>
<reference evidence="1 2" key="1">
    <citation type="submission" date="2016-08" db="EMBL/GenBank/DDBJ databases">
        <authorList>
            <person name="Seilhamer J.J."/>
        </authorList>
    </citation>
    <scope>NUCLEOTIDE SEQUENCE [LARGE SCALE GENOMIC DNA]</scope>
    <source>
        <strain evidence="1 2">A37T2</strain>
    </source>
</reference>
<proteinExistence type="predicted"/>
<gene>
    <name evidence="1" type="ORF">GA0116948_109104</name>
</gene>
<evidence type="ECO:0000313" key="2">
    <source>
        <dbReference type="Proteomes" id="UP000242818"/>
    </source>
</evidence>
<accession>A0A1C4EQ03</accession>
<name>A0A1C4EQ03_9BACT</name>